<sequence>MEYEEAEEGIPESLLRAMEANDIDLIRDSLVAATLGGADDWRWVQDRCLELCDHPNLYVREVAITCLGHLARIHGTLDLDRVMPKLRELKRVPETRAIVQNTYSDISIFIYRGISNVNG</sequence>
<organism evidence="1 2">
    <name type="scientific">Sphaerisporangium album</name>
    <dbReference type="NCBI Taxonomy" id="509200"/>
    <lineage>
        <taxon>Bacteria</taxon>
        <taxon>Bacillati</taxon>
        <taxon>Actinomycetota</taxon>
        <taxon>Actinomycetes</taxon>
        <taxon>Streptosporangiales</taxon>
        <taxon>Streptosporangiaceae</taxon>
        <taxon>Sphaerisporangium</taxon>
    </lineage>
</organism>
<dbReference type="InterPro" id="IPR049796">
    <property type="entry name" value="CdiI_Ct-like"/>
</dbReference>
<dbReference type="EMBL" id="QOIL01000011">
    <property type="protein sequence ID" value="RCG29490.1"/>
    <property type="molecule type" value="Genomic_DNA"/>
</dbReference>
<gene>
    <name evidence="1" type="ORF">DQ384_20880</name>
</gene>
<dbReference type="InterPro" id="IPR016024">
    <property type="entry name" value="ARM-type_fold"/>
</dbReference>
<dbReference type="OrthoDB" id="3695133at2"/>
<evidence type="ECO:0000313" key="1">
    <source>
        <dbReference type="EMBL" id="RCG29490.1"/>
    </source>
</evidence>
<comment type="caution">
    <text evidence="1">The sequence shown here is derived from an EMBL/GenBank/DDBJ whole genome shotgun (WGS) entry which is preliminary data.</text>
</comment>
<protein>
    <recommendedName>
        <fullName evidence="3">HEAT repeat domain-containing protein</fullName>
    </recommendedName>
</protein>
<dbReference type="CDD" id="cd20694">
    <property type="entry name" value="CdiI_Ct-like"/>
    <property type="match status" value="1"/>
</dbReference>
<keyword evidence="2" id="KW-1185">Reference proteome</keyword>
<dbReference type="AlphaFoldDB" id="A0A367FIN2"/>
<accession>A0A367FIN2</accession>
<evidence type="ECO:0008006" key="3">
    <source>
        <dbReference type="Google" id="ProtNLM"/>
    </source>
</evidence>
<proteinExistence type="predicted"/>
<evidence type="ECO:0000313" key="2">
    <source>
        <dbReference type="Proteomes" id="UP000253094"/>
    </source>
</evidence>
<dbReference type="RefSeq" id="WP_114030530.1">
    <property type="nucleotide sequence ID" value="NZ_QOIL01000011.1"/>
</dbReference>
<reference evidence="1 2" key="1">
    <citation type="submission" date="2018-06" db="EMBL/GenBank/DDBJ databases">
        <title>Sphaerisporangium craniellae sp. nov., isolated from a marine sponge in the South China Sea.</title>
        <authorList>
            <person name="Li L."/>
        </authorList>
    </citation>
    <scope>NUCLEOTIDE SEQUENCE [LARGE SCALE GENOMIC DNA]</scope>
    <source>
        <strain evidence="1 2">CCTCC AA 208026</strain>
    </source>
</reference>
<name>A0A367FIN2_9ACTN</name>
<dbReference type="SUPFAM" id="SSF48371">
    <property type="entry name" value="ARM repeat"/>
    <property type="match status" value="1"/>
</dbReference>
<dbReference type="Proteomes" id="UP000253094">
    <property type="component" value="Unassembled WGS sequence"/>
</dbReference>